<dbReference type="Pfam" id="PF13439">
    <property type="entry name" value="Glyco_transf_4"/>
    <property type="match status" value="1"/>
</dbReference>
<gene>
    <name evidence="5" type="ORF">SAMN04489812_0942</name>
</gene>
<accession>A0A1H1PLQ8</accession>
<keyword evidence="1 5" id="KW-0328">Glycosyltransferase</keyword>
<dbReference type="InterPro" id="IPR050194">
    <property type="entry name" value="Glycosyltransferase_grp1"/>
</dbReference>
<keyword evidence="6" id="KW-1185">Reference proteome</keyword>
<sequence>MPPVLIISNDFPPTVGGIEGFVGELCGLLDEDVVVLTRHTPGWHRHDSKINFPVHRFGRLLLPTPAVGRRAADLIRRHRVDAVIFGAMAPLALLAPTVRAAGARRLLAISHGHESWWATVPGSARLLRRMADDVDHVSYISDYTAARIAPALSPAARATMIRISPPIDLARFTPEQPSAGVDHRLLRCVAVGRMVRQKGFDTLLRAWRRVLDDGPTDPDRELVLVGDGPQAPALRRLADRLRLGASVRFTGAVDRAEVARLLRTATVFALPVRTRWAGLHPEGLGLGFLEAAASGLPVIVGRSGGAPETVIEGETGFVVDPEDVRGLASRIDRMLTDRTLAATMGAAGRRFVADRYAGSVVADAVTAALGR</sequence>
<feature type="domain" description="Glycosyl transferase family 1" evidence="3">
    <location>
        <begin position="189"/>
        <end position="350"/>
    </location>
</feature>
<dbReference type="InterPro" id="IPR001296">
    <property type="entry name" value="Glyco_trans_1"/>
</dbReference>
<dbReference type="Proteomes" id="UP000199103">
    <property type="component" value="Chromosome I"/>
</dbReference>
<dbReference type="CDD" id="cd03801">
    <property type="entry name" value="GT4_PimA-like"/>
    <property type="match status" value="1"/>
</dbReference>
<evidence type="ECO:0000259" key="3">
    <source>
        <dbReference type="Pfam" id="PF00534"/>
    </source>
</evidence>
<evidence type="ECO:0000313" key="5">
    <source>
        <dbReference type="EMBL" id="SDS12017.1"/>
    </source>
</evidence>
<feature type="domain" description="Glycosyltransferase subfamily 4-like N-terminal" evidence="4">
    <location>
        <begin position="15"/>
        <end position="170"/>
    </location>
</feature>
<dbReference type="Gene3D" id="3.40.50.2000">
    <property type="entry name" value="Glycogen Phosphorylase B"/>
    <property type="match status" value="2"/>
</dbReference>
<name>A0A1H1PLQ8_9ACTN</name>
<dbReference type="STRING" id="630515.SAMN04489812_0942"/>
<evidence type="ECO:0000256" key="2">
    <source>
        <dbReference type="ARBA" id="ARBA00022679"/>
    </source>
</evidence>
<protein>
    <submittedName>
        <fullName evidence="5">Phosphatidylinositol alpha-1,6-mannosyltransferase</fullName>
    </submittedName>
</protein>
<dbReference type="PANTHER" id="PTHR45947:SF3">
    <property type="entry name" value="SULFOQUINOVOSYL TRANSFERASE SQD2"/>
    <property type="match status" value="1"/>
</dbReference>
<dbReference type="Pfam" id="PF00534">
    <property type="entry name" value="Glycos_transf_1"/>
    <property type="match status" value="1"/>
</dbReference>
<dbReference type="PANTHER" id="PTHR45947">
    <property type="entry name" value="SULFOQUINOVOSYL TRANSFERASE SQD2"/>
    <property type="match status" value="1"/>
</dbReference>
<dbReference type="AlphaFoldDB" id="A0A1H1PLQ8"/>
<dbReference type="SUPFAM" id="SSF53756">
    <property type="entry name" value="UDP-Glycosyltransferase/glycogen phosphorylase"/>
    <property type="match status" value="1"/>
</dbReference>
<reference evidence="5 6" key="1">
    <citation type="submission" date="2016-10" db="EMBL/GenBank/DDBJ databases">
        <authorList>
            <person name="de Groot N.N."/>
        </authorList>
    </citation>
    <scope>NUCLEOTIDE SEQUENCE [LARGE SCALE GENOMIC DNA]</scope>
    <source>
        <strain evidence="5 6">DSM 21800</strain>
    </source>
</reference>
<dbReference type="InterPro" id="IPR028098">
    <property type="entry name" value="Glyco_trans_4-like_N"/>
</dbReference>
<dbReference type="GO" id="GO:1901137">
    <property type="term" value="P:carbohydrate derivative biosynthetic process"/>
    <property type="evidence" value="ECO:0007669"/>
    <property type="project" value="UniProtKB-ARBA"/>
</dbReference>
<evidence type="ECO:0000256" key="1">
    <source>
        <dbReference type="ARBA" id="ARBA00022676"/>
    </source>
</evidence>
<proteinExistence type="predicted"/>
<evidence type="ECO:0000259" key="4">
    <source>
        <dbReference type="Pfam" id="PF13439"/>
    </source>
</evidence>
<keyword evidence="2 5" id="KW-0808">Transferase</keyword>
<dbReference type="GO" id="GO:0016758">
    <property type="term" value="F:hexosyltransferase activity"/>
    <property type="evidence" value="ECO:0007669"/>
    <property type="project" value="TreeGrafter"/>
</dbReference>
<evidence type="ECO:0000313" key="6">
    <source>
        <dbReference type="Proteomes" id="UP000199103"/>
    </source>
</evidence>
<dbReference type="EMBL" id="LT629772">
    <property type="protein sequence ID" value="SDS12017.1"/>
    <property type="molecule type" value="Genomic_DNA"/>
</dbReference>
<organism evidence="5 6">
    <name type="scientific">Microlunatus soli</name>
    <dbReference type="NCBI Taxonomy" id="630515"/>
    <lineage>
        <taxon>Bacteria</taxon>
        <taxon>Bacillati</taxon>
        <taxon>Actinomycetota</taxon>
        <taxon>Actinomycetes</taxon>
        <taxon>Propionibacteriales</taxon>
        <taxon>Propionibacteriaceae</taxon>
        <taxon>Microlunatus</taxon>
    </lineage>
</organism>